<feature type="transmembrane region" description="Helical" evidence="5">
    <location>
        <begin position="43"/>
        <end position="64"/>
    </location>
</feature>
<keyword evidence="2 5" id="KW-0812">Transmembrane</keyword>
<dbReference type="Pfam" id="PF07291">
    <property type="entry name" value="MauE"/>
    <property type="match status" value="1"/>
</dbReference>
<feature type="transmembrane region" description="Helical" evidence="5">
    <location>
        <begin position="70"/>
        <end position="90"/>
    </location>
</feature>
<comment type="subcellular location">
    <subcellularLocation>
        <location evidence="1">Membrane</location>
        <topology evidence="1">Multi-pass membrane protein</topology>
    </subcellularLocation>
</comment>
<accession>A0A7X0EYQ7</accession>
<feature type="transmembrane region" description="Helical" evidence="5">
    <location>
        <begin position="111"/>
        <end position="132"/>
    </location>
</feature>
<dbReference type="Proteomes" id="UP000583800">
    <property type="component" value="Unassembled WGS sequence"/>
</dbReference>
<evidence type="ECO:0000256" key="4">
    <source>
        <dbReference type="ARBA" id="ARBA00023136"/>
    </source>
</evidence>
<gene>
    <name evidence="7" type="ORF">FHU36_002445</name>
</gene>
<evidence type="ECO:0000259" key="6">
    <source>
        <dbReference type="Pfam" id="PF07291"/>
    </source>
</evidence>
<dbReference type="RefSeq" id="WP_185083809.1">
    <property type="nucleotide sequence ID" value="NZ_JACHJB010000001.1"/>
</dbReference>
<evidence type="ECO:0000256" key="3">
    <source>
        <dbReference type="ARBA" id="ARBA00022989"/>
    </source>
</evidence>
<feature type="transmembrane region" description="Helical" evidence="5">
    <location>
        <begin position="138"/>
        <end position="155"/>
    </location>
</feature>
<dbReference type="GO" id="GO:0016020">
    <property type="term" value="C:membrane"/>
    <property type="evidence" value="ECO:0007669"/>
    <property type="project" value="UniProtKB-SubCell"/>
</dbReference>
<evidence type="ECO:0000256" key="1">
    <source>
        <dbReference type="ARBA" id="ARBA00004141"/>
    </source>
</evidence>
<evidence type="ECO:0000313" key="7">
    <source>
        <dbReference type="EMBL" id="MBB6345936.1"/>
    </source>
</evidence>
<organism evidence="7 8">
    <name type="scientific">Nonomuraea muscovyensis</name>
    <dbReference type="NCBI Taxonomy" id="1124761"/>
    <lineage>
        <taxon>Bacteria</taxon>
        <taxon>Bacillati</taxon>
        <taxon>Actinomycetota</taxon>
        <taxon>Actinomycetes</taxon>
        <taxon>Streptosporangiales</taxon>
        <taxon>Streptosporangiaceae</taxon>
        <taxon>Nonomuraea</taxon>
    </lineage>
</organism>
<comment type="caution">
    <text evidence="7">The sequence shown here is derived from an EMBL/GenBank/DDBJ whole genome shotgun (WGS) entry which is preliminary data.</text>
</comment>
<name>A0A7X0EYQ7_9ACTN</name>
<feature type="domain" description="Methylamine utilisation protein MauE" evidence="6">
    <location>
        <begin position="3"/>
        <end position="126"/>
    </location>
</feature>
<evidence type="ECO:0000256" key="2">
    <source>
        <dbReference type="ARBA" id="ARBA00022692"/>
    </source>
</evidence>
<keyword evidence="4 5" id="KW-0472">Membrane</keyword>
<keyword evidence="3 5" id="KW-1133">Transmembrane helix</keyword>
<protein>
    <recommendedName>
        <fullName evidence="6">Methylamine utilisation protein MauE domain-containing protein</fullName>
    </recommendedName>
</protein>
<reference evidence="7 8" key="1">
    <citation type="submission" date="2020-08" db="EMBL/GenBank/DDBJ databases">
        <title>Sequencing the genomes of 1000 actinobacteria strains.</title>
        <authorList>
            <person name="Klenk H.-P."/>
        </authorList>
    </citation>
    <scope>NUCLEOTIDE SEQUENCE [LARGE SCALE GENOMIC DNA]</scope>
    <source>
        <strain evidence="7 8">DSM 45913</strain>
    </source>
</reference>
<evidence type="ECO:0000313" key="8">
    <source>
        <dbReference type="Proteomes" id="UP000583800"/>
    </source>
</evidence>
<dbReference type="GO" id="GO:0030416">
    <property type="term" value="P:methylamine metabolic process"/>
    <property type="evidence" value="ECO:0007669"/>
    <property type="project" value="InterPro"/>
</dbReference>
<dbReference type="InterPro" id="IPR009908">
    <property type="entry name" value="Methylamine_util_MauE"/>
</dbReference>
<proteinExistence type="predicted"/>
<dbReference type="InterPro" id="IPR036249">
    <property type="entry name" value="Thioredoxin-like_sf"/>
</dbReference>
<keyword evidence="8" id="KW-1185">Reference proteome</keyword>
<dbReference type="EMBL" id="JACHJB010000001">
    <property type="protein sequence ID" value="MBB6345936.1"/>
    <property type="molecule type" value="Genomic_DNA"/>
</dbReference>
<sequence length="279" mass="27966">MIVAESAHLAVAAVLLVAAPAKLRDVPGFAASVAGYRVLPGRLSLPVAVAALAAEVVSAGLLLVPGARQWGAAVAALLFTAFLVAMVAVLRRGMSVACGCFGGRDLVGPGTLARTGLLLALAVTAGLAGPVAFAPAQVPVAAVLLGLAFLTPRLFRRRRPSSGPRPGSRFALSGAPEPAGDRVLYALVSPGCGLCGAMLPEFAATAARMEVVLVSAVDGYGGAGLPVVVDPDVFDRNDIPWPPYAVVTGRDGTVLAGGGAAGPAELERVLARAERVAPT</sequence>
<dbReference type="SUPFAM" id="SSF52833">
    <property type="entry name" value="Thioredoxin-like"/>
    <property type="match status" value="1"/>
</dbReference>
<dbReference type="UniPathway" id="UPA00895"/>
<evidence type="ECO:0000256" key="5">
    <source>
        <dbReference type="SAM" id="Phobius"/>
    </source>
</evidence>
<dbReference type="AlphaFoldDB" id="A0A7X0EYQ7"/>